<feature type="compositionally biased region" description="Low complexity" evidence="1">
    <location>
        <begin position="1"/>
        <end position="14"/>
    </location>
</feature>
<reference evidence="2" key="1">
    <citation type="journal article" date="2015" name="Genome Biol. Evol.">
        <title>Organellar Genomes of White Spruce (Picea glauca): Assembly and Annotation.</title>
        <authorList>
            <person name="Jackman S.D."/>
            <person name="Warren R.L."/>
            <person name="Gibb E.A."/>
            <person name="Vandervalk B.P."/>
            <person name="Mohamadi H."/>
            <person name="Chu J."/>
            <person name="Raymond A."/>
            <person name="Pleasance S."/>
            <person name="Coope R."/>
            <person name="Wildung M.R."/>
            <person name="Ritland C.E."/>
            <person name="Bousquet J."/>
            <person name="Jones S.J."/>
            <person name="Bohlmann J."/>
            <person name="Birol I."/>
        </authorList>
    </citation>
    <scope>NUCLEOTIDE SEQUENCE [LARGE SCALE GENOMIC DNA]</scope>
    <source>
        <tissue evidence="2">Flushing bud</tissue>
    </source>
</reference>
<feature type="region of interest" description="Disordered" evidence="1">
    <location>
        <begin position="1"/>
        <end position="29"/>
    </location>
</feature>
<evidence type="ECO:0000313" key="2">
    <source>
        <dbReference type="EMBL" id="KUM48995.1"/>
    </source>
</evidence>
<geneLocation type="mitochondrion" evidence="2"/>
<evidence type="ECO:0000256" key="1">
    <source>
        <dbReference type="SAM" id="MobiDB-lite"/>
    </source>
</evidence>
<keyword evidence="2" id="KW-0496">Mitochondrion</keyword>
<dbReference type="EMBL" id="LKAM01000004">
    <property type="protein sequence ID" value="KUM48995.1"/>
    <property type="molecule type" value="Genomic_DNA"/>
</dbReference>
<protein>
    <submittedName>
        <fullName evidence="2">Uncharacterized protein</fullName>
    </submittedName>
</protein>
<organism evidence="2">
    <name type="scientific">Picea glauca</name>
    <name type="common">White spruce</name>
    <name type="synonym">Pinus glauca</name>
    <dbReference type="NCBI Taxonomy" id="3330"/>
    <lineage>
        <taxon>Eukaryota</taxon>
        <taxon>Viridiplantae</taxon>
        <taxon>Streptophyta</taxon>
        <taxon>Embryophyta</taxon>
        <taxon>Tracheophyta</taxon>
        <taxon>Spermatophyta</taxon>
        <taxon>Pinopsida</taxon>
        <taxon>Pinidae</taxon>
        <taxon>Conifers I</taxon>
        <taxon>Pinales</taxon>
        <taxon>Pinaceae</taxon>
        <taxon>Picea</taxon>
    </lineage>
</organism>
<accession>A0A117NHV8</accession>
<name>A0A117NHV8_PICGL</name>
<dbReference type="AlphaFoldDB" id="A0A117NHV8"/>
<gene>
    <name evidence="2" type="ORF">ABT39_MTgene4331</name>
</gene>
<comment type="caution">
    <text evidence="2">The sequence shown here is derived from an EMBL/GenBank/DDBJ whole genome shotgun (WGS) entry which is preliminary data.</text>
</comment>
<sequence length="88" mass="10056">MLGASSPRTSSTRSGGHKPREASARAYHPIKRSTIRGRNFLMILLPMEFIARQYACTRKVSLYMAKAIINRVLYCPFGWFYQPVNMGE</sequence>
<proteinExistence type="predicted"/>